<evidence type="ECO:0000256" key="1">
    <source>
        <dbReference type="SAM" id="MobiDB-lite"/>
    </source>
</evidence>
<evidence type="ECO:0000313" key="3">
    <source>
        <dbReference type="RefSeq" id="XP_016464294.1"/>
    </source>
</evidence>
<dbReference type="AlphaFoldDB" id="A0A1S3ZIS5"/>
<evidence type="ECO:0000313" key="4">
    <source>
        <dbReference type="RefSeq" id="XP_016464295.1"/>
    </source>
</evidence>
<accession>A0A1S3ZIS5</accession>
<feature type="region of interest" description="Disordered" evidence="1">
    <location>
        <begin position="1"/>
        <end position="123"/>
    </location>
</feature>
<proteinExistence type="predicted"/>
<reference evidence="3 4" key="2">
    <citation type="submission" date="2025-04" db="UniProtKB">
        <authorList>
            <consortium name="RefSeq"/>
        </authorList>
    </citation>
    <scope>IDENTIFICATION</scope>
</reference>
<dbReference type="GeneID" id="107787261"/>
<dbReference type="Proteomes" id="UP000790787">
    <property type="component" value="Chromosome 16"/>
</dbReference>
<evidence type="ECO:0000313" key="5">
    <source>
        <dbReference type="RefSeq" id="XP_016464296.1"/>
    </source>
</evidence>
<keyword evidence="2" id="KW-1185">Reference proteome</keyword>
<dbReference type="KEGG" id="nta:107787261"/>
<sequence length="254" mass="27979">MSPLPMPPRPSMSASQSSDFFKAPPPSNSLQYYSMPSHGGSASTTINLIPTPHFPASSPRGLASQIDISPPIASSSHHSSQHGGSSFVPHTSPTQLSSPASSTPSISNLDIGGSHAAASPSTSTSTVAGTVRYCIGGTVQYNHLHQLIIIPRDVGFLPSFQAAHMVMESMKPFFDEPWNSWRQILYQIRMNMWQKFKVKCVWQPTLENLVHDNFEKKAQKLITNSHHVARKGGKKPNWIREDVWNQLLAKWNTP</sequence>
<organism evidence="3">
    <name type="scientific">Nicotiana tabacum</name>
    <name type="common">Common tobacco</name>
    <dbReference type="NCBI Taxonomy" id="4097"/>
    <lineage>
        <taxon>Eukaryota</taxon>
        <taxon>Viridiplantae</taxon>
        <taxon>Streptophyta</taxon>
        <taxon>Embryophyta</taxon>
        <taxon>Tracheophyta</taxon>
        <taxon>Spermatophyta</taxon>
        <taxon>Magnoliopsida</taxon>
        <taxon>eudicotyledons</taxon>
        <taxon>Gunneridae</taxon>
        <taxon>Pentapetalae</taxon>
        <taxon>asterids</taxon>
        <taxon>lamiids</taxon>
        <taxon>Solanales</taxon>
        <taxon>Solanaceae</taxon>
        <taxon>Nicotianoideae</taxon>
        <taxon>Nicotianeae</taxon>
        <taxon>Nicotiana</taxon>
    </lineage>
</organism>
<dbReference type="RefSeq" id="XP_016464295.1">
    <property type="nucleotide sequence ID" value="XM_016608809.1"/>
</dbReference>
<dbReference type="OrthoDB" id="1678820at2759"/>
<dbReference type="PaxDb" id="4097-A0A1S3ZIS5"/>
<dbReference type="RefSeq" id="XP_016464294.1">
    <property type="nucleotide sequence ID" value="XM_016608808.1"/>
</dbReference>
<feature type="compositionally biased region" description="Low complexity" evidence="1">
    <location>
        <begin position="63"/>
        <end position="123"/>
    </location>
</feature>
<dbReference type="RefSeq" id="XP_016464296.1">
    <property type="nucleotide sequence ID" value="XM_016608810.1"/>
</dbReference>
<protein>
    <submittedName>
        <fullName evidence="3 4">Uncharacterized protein</fullName>
    </submittedName>
</protein>
<reference key="1">
    <citation type="journal article" date="2014" name="Nat. Commun.">
        <title>The tobacco genome sequence and its comparison with those of tomato and potato.</title>
        <authorList>
            <person name="Sierro N."/>
            <person name="Battey J.N."/>
            <person name="Ouadi S."/>
            <person name="Bakaher N."/>
            <person name="Bovet L."/>
            <person name="Willig A."/>
            <person name="Goepfert S."/>
            <person name="Peitsch M.C."/>
            <person name="Ivanov N.V."/>
        </authorList>
    </citation>
    <scope>NUCLEOTIDE SEQUENCE [LARGE SCALE GENOMIC DNA]</scope>
    <source>
        <strain>cv. TN90</strain>
    </source>
</reference>
<gene>
    <name evidence="3 4 5" type="primary">LOC107787261</name>
</gene>
<feature type="compositionally biased region" description="Pro residues" evidence="1">
    <location>
        <begin position="1"/>
        <end position="10"/>
    </location>
</feature>
<name>A0A1S3ZIS5_TOBAC</name>
<evidence type="ECO:0000313" key="2">
    <source>
        <dbReference type="Proteomes" id="UP000790787"/>
    </source>
</evidence>
<feature type="compositionally biased region" description="Polar residues" evidence="1">
    <location>
        <begin position="28"/>
        <end position="48"/>
    </location>
</feature>
<dbReference type="OMA" id="ECISHNT"/>